<sequence length="96" mass="10994">MVCCSLISSLFDVNVCHVICAGQANKQYEREVILLFIIIILFIFNFLHSPDLTHSLVFIFYFPNLRRVKGKPREKSTSALCTRRSMLPFSPKLSGL</sequence>
<organism evidence="2 3">
    <name type="scientific">Citrullus colocynthis</name>
    <name type="common">colocynth</name>
    <dbReference type="NCBI Taxonomy" id="252529"/>
    <lineage>
        <taxon>Eukaryota</taxon>
        <taxon>Viridiplantae</taxon>
        <taxon>Streptophyta</taxon>
        <taxon>Embryophyta</taxon>
        <taxon>Tracheophyta</taxon>
        <taxon>Spermatophyta</taxon>
        <taxon>Magnoliopsida</taxon>
        <taxon>eudicotyledons</taxon>
        <taxon>Gunneridae</taxon>
        <taxon>Pentapetalae</taxon>
        <taxon>rosids</taxon>
        <taxon>fabids</taxon>
        <taxon>Cucurbitales</taxon>
        <taxon>Cucurbitaceae</taxon>
        <taxon>Benincaseae</taxon>
        <taxon>Citrullus</taxon>
    </lineage>
</organism>
<keyword evidence="1" id="KW-0812">Transmembrane</keyword>
<proteinExistence type="predicted"/>
<dbReference type="EMBL" id="OZ021745">
    <property type="protein sequence ID" value="CAK9312550.1"/>
    <property type="molecule type" value="Genomic_DNA"/>
</dbReference>
<keyword evidence="3" id="KW-1185">Reference proteome</keyword>
<keyword evidence="1" id="KW-1133">Transmembrane helix</keyword>
<keyword evidence="1" id="KW-0472">Membrane</keyword>
<gene>
    <name evidence="2" type="ORF">CITCOLO1_LOCUS4244</name>
</gene>
<feature type="transmembrane region" description="Helical" evidence="1">
    <location>
        <begin position="32"/>
        <end position="62"/>
    </location>
</feature>
<evidence type="ECO:0000313" key="3">
    <source>
        <dbReference type="Proteomes" id="UP001642487"/>
    </source>
</evidence>
<accession>A0ABP0XYE9</accession>
<protein>
    <submittedName>
        <fullName evidence="2">Uncharacterized protein</fullName>
    </submittedName>
</protein>
<evidence type="ECO:0000256" key="1">
    <source>
        <dbReference type="SAM" id="Phobius"/>
    </source>
</evidence>
<dbReference type="Proteomes" id="UP001642487">
    <property type="component" value="Chromosome 11"/>
</dbReference>
<reference evidence="2 3" key="1">
    <citation type="submission" date="2024-03" db="EMBL/GenBank/DDBJ databases">
        <authorList>
            <person name="Gkanogiannis A."/>
            <person name="Becerra Lopez-Lavalle L."/>
        </authorList>
    </citation>
    <scope>NUCLEOTIDE SEQUENCE [LARGE SCALE GENOMIC DNA]</scope>
</reference>
<evidence type="ECO:0000313" key="2">
    <source>
        <dbReference type="EMBL" id="CAK9312550.1"/>
    </source>
</evidence>
<name>A0ABP0XYE9_9ROSI</name>